<gene>
    <name evidence="1" type="ORF">BDP27DRAFT_1376774</name>
</gene>
<dbReference type="OrthoDB" id="3266461at2759"/>
<proteinExistence type="predicted"/>
<protein>
    <submittedName>
        <fullName evidence="1">Uncharacterized protein</fullName>
    </submittedName>
</protein>
<comment type="caution">
    <text evidence="1">The sequence shown here is derived from an EMBL/GenBank/DDBJ whole genome shotgun (WGS) entry which is preliminary data.</text>
</comment>
<reference evidence="1" key="1">
    <citation type="submission" date="2020-11" db="EMBL/GenBank/DDBJ databases">
        <authorList>
            <consortium name="DOE Joint Genome Institute"/>
            <person name="Ahrendt S."/>
            <person name="Riley R."/>
            <person name="Andreopoulos W."/>
            <person name="Labutti K."/>
            <person name="Pangilinan J."/>
            <person name="Ruiz-Duenas F.J."/>
            <person name="Barrasa J.M."/>
            <person name="Sanchez-Garcia M."/>
            <person name="Camarero S."/>
            <person name="Miyauchi S."/>
            <person name="Serrano A."/>
            <person name="Linde D."/>
            <person name="Babiker R."/>
            <person name="Drula E."/>
            <person name="Ayuso-Fernandez I."/>
            <person name="Pacheco R."/>
            <person name="Padilla G."/>
            <person name="Ferreira P."/>
            <person name="Barriuso J."/>
            <person name="Kellner H."/>
            <person name="Castanera R."/>
            <person name="Alfaro M."/>
            <person name="Ramirez L."/>
            <person name="Pisabarro A.G."/>
            <person name="Kuo A."/>
            <person name="Tritt A."/>
            <person name="Lipzen A."/>
            <person name="He G."/>
            <person name="Yan M."/>
            <person name="Ng V."/>
            <person name="Cullen D."/>
            <person name="Martin F."/>
            <person name="Rosso M.-N."/>
            <person name="Henrissat B."/>
            <person name="Hibbett D."/>
            <person name="Martinez A.T."/>
            <person name="Grigoriev I.V."/>
        </authorList>
    </citation>
    <scope>NUCLEOTIDE SEQUENCE</scope>
    <source>
        <strain evidence="1">AH 40177</strain>
    </source>
</reference>
<accession>A0A9P5TV60</accession>
<sequence length="130" mass="14636">MSKYENFGVTKVTLGIPSPMGSPNLMESPILWDYPWDFLTYLPIVTTPNGERPTRENSKPLYFCGCKSHPKDGAWAQAEGRGSLVWLNQASMFQTLETGMNTLKDTRVAGALDICNGREWLEKSTFPYHT</sequence>
<dbReference type="AlphaFoldDB" id="A0A9P5TV60"/>
<evidence type="ECO:0000313" key="2">
    <source>
        <dbReference type="Proteomes" id="UP000772434"/>
    </source>
</evidence>
<organism evidence="1 2">
    <name type="scientific">Rhodocollybia butyracea</name>
    <dbReference type="NCBI Taxonomy" id="206335"/>
    <lineage>
        <taxon>Eukaryota</taxon>
        <taxon>Fungi</taxon>
        <taxon>Dikarya</taxon>
        <taxon>Basidiomycota</taxon>
        <taxon>Agaricomycotina</taxon>
        <taxon>Agaricomycetes</taxon>
        <taxon>Agaricomycetidae</taxon>
        <taxon>Agaricales</taxon>
        <taxon>Marasmiineae</taxon>
        <taxon>Omphalotaceae</taxon>
        <taxon>Rhodocollybia</taxon>
    </lineage>
</organism>
<keyword evidence="2" id="KW-1185">Reference proteome</keyword>
<dbReference type="Proteomes" id="UP000772434">
    <property type="component" value="Unassembled WGS sequence"/>
</dbReference>
<evidence type="ECO:0000313" key="1">
    <source>
        <dbReference type="EMBL" id="KAF9024466.1"/>
    </source>
</evidence>
<dbReference type="EMBL" id="JADNRY010000911">
    <property type="protein sequence ID" value="KAF9024466.1"/>
    <property type="molecule type" value="Genomic_DNA"/>
</dbReference>
<name>A0A9P5TV60_9AGAR</name>